<dbReference type="InterPro" id="IPR015422">
    <property type="entry name" value="PyrdxlP-dep_Trfase_small"/>
</dbReference>
<dbReference type="PANTHER" id="PTHR42735">
    <property type="match status" value="1"/>
</dbReference>
<dbReference type="InterPro" id="IPR050477">
    <property type="entry name" value="GrpII_AminoAcid_Decarb"/>
</dbReference>
<dbReference type="Pfam" id="PF00282">
    <property type="entry name" value="Pyridoxal_deC"/>
    <property type="match status" value="1"/>
</dbReference>
<dbReference type="GO" id="GO:0016830">
    <property type="term" value="F:carbon-carbon lyase activity"/>
    <property type="evidence" value="ECO:0007669"/>
    <property type="project" value="InterPro"/>
</dbReference>
<name>A6G6Y8_9BACT</name>
<evidence type="ECO:0000256" key="6">
    <source>
        <dbReference type="ARBA" id="ARBA00022824"/>
    </source>
</evidence>
<evidence type="ECO:0000256" key="10">
    <source>
        <dbReference type="ARBA" id="ARBA00023098"/>
    </source>
</evidence>
<evidence type="ECO:0000256" key="7">
    <source>
        <dbReference type="ARBA" id="ARBA00022898"/>
    </source>
</evidence>
<dbReference type="SUPFAM" id="SSF53383">
    <property type="entry name" value="PLP-dependent transferases"/>
    <property type="match status" value="1"/>
</dbReference>
<dbReference type="RefSeq" id="WP_006972483.1">
    <property type="nucleotide sequence ID" value="NZ_ABCS01000031.1"/>
</dbReference>
<keyword evidence="10" id="KW-0443">Lipid metabolism</keyword>
<evidence type="ECO:0000256" key="2">
    <source>
        <dbReference type="ARBA" id="ARBA00004389"/>
    </source>
</evidence>
<feature type="modified residue" description="N6-(pyridoxal phosphate)lysine" evidence="14">
    <location>
        <position position="249"/>
    </location>
</feature>
<dbReference type="GO" id="GO:0019752">
    <property type="term" value="P:carboxylic acid metabolic process"/>
    <property type="evidence" value="ECO:0007669"/>
    <property type="project" value="InterPro"/>
</dbReference>
<comment type="cofactor">
    <cofactor evidence="1 14 15">
        <name>pyridoxal 5'-phosphate</name>
        <dbReference type="ChEBI" id="CHEBI:597326"/>
    </cofactor>
</comment>
<keyword evidence="11" id="KW-0472">Membrane</keyword>
<comment type="similarity">
    <text evidence="13">Belongs to the group II decarboxylase family. Sphingosine-1-phosphate lyase subfamily.</text>
</comment>
<reference evidence="16 17" key="1">
    <citation type="submission" date="2007-06" db="EMBL/GenBank/DDBJ databases">
        <authorList>
            <person name="Shimkets L."/>
            <person name="Ferriera S."/>
            <person name="Johnson J."/>
            <person name="Kravitz S."/>
            <person name="Beeson K."/>
            <person name="Sutton G."/>
            <person name="Rogers Y.-H."/>
            <person name="Friedman R."/>
            <person name="Frazier M."/>
            <person name="Venter J.C."/>
        </authorList>
    </citation>
    <scope>NUCLEOTIDE SEQUENCE [LARGE SCALE GENOMIC DNA]</scope>
    <source>
        <strain evidence="16 17">SIR-1</strain>
    </source>
</reference>
<keyword evidence="7 14" id="KW-0663">Pyridoxal phosphate</keyword>
<keyword evidence="12 15" id="KW-0456">Lyase</keyword>
<dbReference type="STRING" id="391625.PPSIR1_06316"/>
<keyword evidence="17" id="KW-1185">Reference proteome</keyword>
<dbReference type="OrthoDB" id="9803665at2"/>
<keyword evidence="8" id="KW-0746">Sphingolipid metabolism</keyword>
<dbReference type="EMBL" id="ABCS01000031">
    <property type="protein sequence ID" value="EDM78441.1"/>
    <property type="molecule type" value="Genomic_DNA"/>
</dbReference>
<dbReference type="PANTHER" id="PTHR42735:SF6">
    <property type="entry name" value="SPHINGOSINE-1-PHOSPHATE LYASE 1"/>
    <property type="match status" value="1"/>
</dbReference>
<dbReference type="InterPro" id="IPR002129">
    <property type="entry name" value="PyrdxlP-dep_de-COase"/>
</dbReference>
<proteinExistence type="inferred from homology"/>
<accession>A6G6Y8</accession>
<evidence type="ECO:0000256" key="13">
    <source>
        <dbReference type="ARBA" id="ARBA00038302"/>
    </source>
</evidence>
<evidence type="ECO:0000256" key="5">
    <source>
        <dbReference type="ARBA" id="ARBA00022692"/>
    </source>
</evidence>
<evidence type="ECO:0000256" key="14">
    <source>
        <dbReference type="PIRSR" id="PIRSR602129-50"/>
    </source>
</evidence>
<dbReference type="AlphaFoldDB" id="A6G6Y8"/>
<evidence type="ECO:0000256" key="9">
    <source>
        <dbReference type="ARBA" id="ARBA00022989"/>
    </source>
</evidence>
<dbReference type="Gene3D" id="3.90.1150.10">
    <property type="entry name" value="Aspartate Aminotransferase, domain 1"/>
    <property type="match status" value="1"/>
</dbReference>
<comment type="pathway">
    <text evidence="3">Lipid metabolism; sphingolipid metabolism.</text>
</comment>
<dbReference type="GO" id="GO:0030170">
    <property type="term" value="F:pyridoxal phosphate binding"/>
    <property type="evidence" value="ECO:0007669"/>
    <property type="project" value="InterPro"/>
</dbReference>
<dbReference type="Gene3D" id="3.40.640.10">
    <property type="entry name" value="Type I PLP-dependent aspartate aminotransferase-like (Major domain)"/>
    <property type="match status" value="1"/>
</dbReference>
<evidence type="ECO:0000313" key="17">
    <source>
        <dbReference type="Proteomes" id="UP000005801"/>
    </source>
</evidence>
<evidence type="ECO:0000256" key="11">
    <source>
        <dbReference type="ARBA" id="ARBA00023136"/>
    </source>
</evidence>
<evidence type="ECO:0000256" key="8">
    <source>
        <dbReference type="ARBA" id="ARBA00022919"/>
    </source>
</evidence>
<dbReference type="InterPro" id="IPR015421">
    <property type="entry name" value="PyrdxlP-dep_Trfase_major"/>
</dbReference>
<dbReference type="InterPro" id="IPR015424">
    <property type="entry name" value="PyrdxlP-dep_Trfase"/>
</dbReference>
<evidence type="ECO:0000313" key="16">
    <source>
        <dbReference type="EMBL" id="EDM78441.1"/>
    </source>
</evidence>
<comment type="subcellular location">
    <subcellularLocation>
        <location evidence="2">Endoplasmic reticulum membrane</location>
        <topology evidence="2">Single-pass membrane protein</topology>
    </subcellularLocation>
</comment>
<keyword evidence="5" id="KW-0812">Transmembrane</keyword>
<evidence type="ECO:0000256" key="15">
    <source>
        <dbReference type="RuleBase" id="RU000382"/>
    </source>
</evidence>
<dbReference type="Proteomes" id="UP000005801">
    <property type="component" value="Unassembled WGS sequence"/>
</dbReference>
<evidence type="ECO:0000256" key="4">
    <source>
        <dbReference type="ARBA" id="ARBA00004991"/>
    </source>
</evidence>
<evidence type="ECO:0000256" key="3">
    <source>
        <dbReference type="ARBA" id="ARBA00004760"/>
    </source>
</evidence>
<dbReference type="eggNOG" id="COG0076">
    <property type="taxonomic scope" value="Bacteria"/>
</dbReference>
<dbReference type="GO" id="GO:0016020">
    <property type="term" value="C:membrane"/>
    <property type="evidence" value="ECO:0007669"/>
    <property type="project" value="GOC"/>
</dbReference>
<protein>
    <submittedName>
        <fullName evidence="16">Decarboxylase</fullName>
    </submittedName>
</protein>
<evidence type="ECO:0000256" key="12">
    <source>
        <dbReference type="ARBA" id="ARBA00023239"/>
    </source>
</evidence>
<comment type="caution">
    <text evidence="16">The sequence shown here is derived from an EMBL/GenBank/DDBJ whole genome shotgun (WGS) entry which is preliminary data.</text>
</comment>
<evidence type="ECO:0000256" key="1">
    <source>
        <dbReference type="ARBA" id="ARBA00001933"/>
    </source>
</evidence>
<organism evidence="16 17">
    <name type="scientific">Plesiocystis pacifica SIR-1</name>
    <dbReference type="NCBI Taxonomy" id="391625"/>
    <lineage>
        <taxon>Bacteria</taxon>
        <taxon>Pseudomonadati</taxon>
        <taxon>Myxococcota</taxon>
        <taxon>Polyangia</taxon>
        <taxon>Nannocystales</taxon>
        <taxon>Nannocystaceae</taxon>
        <taxon>Plesiocystis</taxon>
    </lineage>
</organism>
<keyword evidence="9" id="KW-1133">Transmembrane helix</keyword>
<dbReference type="GO" id="GO:0006665">
    <property type="term" value="P:sphingolipid metabolic process"/>
    <property type="evidence" value="ECO:0007669"/>
    <property type="project" value="UniProtKB-KW"/>
</dbReference>
<comment type="pathway">
    <text evidence="4">Sphingolipid metabolism.</text>
</comment>
<dbReference type="FunFam" id="3.40.640.10:FF:000020">
    <property type="entry name" value="sphingosine-1-phosphate lyase 1"/>
    <property type="match status" value="1"/>
</dbReference>
<dbReference type="Gene3D" id="6.10.140.2150">
    <property type="match status" value="1"/>
</dbReference>
<sequence length="480" mass="51161">MSDAANNPLLGVEPTAHEQVWRELEARLAGDVDTSTGKVLGGVYKTDEETEALAADVYRRVLGANALWINLYPSIASMEKDIVGAVASLLGGDEQVVGNVTSGGTESIMLAVKTARDHARETKPKLGVPEIVLPITAHPAFHKAAHYLGMRVRMTPVDPEGFRADVDAMREAITDDTVLLVGSAPNFSHGTIDPIEAIAALAKERGLSCHVDACVGGLILPFQRRIGEDLPAFDFALPGVTTISADLHKYGYAPKNASVVLYRNRELRRHAFFVCSGTTEYAVINPTVQSSRTGGPVAAAWALIRALGLRGYEALARKMIGGTREAIAGINAIEGLRVLADPETSMFTIAADELNIFELADLMADRGWEMVPQFAVGGSPPNLHVAMSPGSVPKVPELIADLAACAAKLRADGPSFDEAKLTEAAQEVADQHPLQIMMKLAPMLGLTGGIPDRLGPLNTLMNLLSAEKRDALLTMYMNAS</sequence>
<keyword evidence="6" id="KW-0256">Endoplasmic reticulum</keyword>
<gene>
    <name evidence="16" type="ORF">PPSIR1_06316</name>
</gene>